<dbReference type="Pfam" id="PF02145">
    <property type="entry name" value="Rap_GAP"/>
    <property type="match status" value="1"/>
</dbReference>
<protein>
    <recommendedName>
        <fullName evidence="3">Rap-GAP domain-containing protein</fullName>
    </recommendedName>
</protein>
<name>A0ABP9YW59_9FUNG</name>
<evidence type="ECO:0000259" key="3">
    <source>
        <dbReference type="PROSITE" id="PS50085"/>
    </source>
</evidence>
<keyword evidence="5" id="KW-1185">Reference proteome</keyword>
<organism evidence="4 5">
    <name type="scientific">Mucor flavus</name>
    <dbReference type="NCBI Taxonomy" id="439312"/>
    <lineage>
        <taxon>Eukaryota</taxon>
        <taxon>Fungi</taxon>
        <taxon>Fungi incertae sedis</taxon>
        <taxon>Mucoromycota</taxon>
        <taxon>Mucoromycotina</taxon>
        <taxon>Mucoromycetes</taxon>
        <taxon>Mucorales</taxon>
        <taxon>Mucorineae</taxon>
        <taxon>Mucoraceae</taxon>
        <taxon>Mucor</taxon>
    </lineage>
</organism>
<feature type="region of interest" description="Disordered" evidence="2">
    <location>
        <begin position="521"/>
        <end position="562"/>
    </location>
</feature>
<feature type="compositionally biased region" description="Low complexity" evidence="2">
    <location>
        <begin position="636"/>
        <end position="653"/>
    </location>
</feature>
<evidence type="ECO:0000256" key="2">
    <source>
        <dbReference type="SAM" id="MobiDB-lite"/>
    </source>
</evidence>
<sequence>MDSLPTIDECSTWILEHCQSILSFIEQENFDIKDLVQTTFDSTRILINALDISKKERLKLLNKLERYSKFKHNNNMMKLLILNIKEICCQVNQTRKEQEYLSVTTSNFIREKERILSPNQTSCKVDYNSIWPDQIDEKACWFRNYFVGKQYVTFIGPIMDDEKDMSLISVVKEYEKGLKQKATLQYRIIVRTKQDTNMSFIVHESDAKELIIQIEESLGHSKLDVENDSKRHRPLRSFSSAIITGMTNNQYHQQHSHQSTRTMRAAILFLFQDINFKLFKELSAETTILSGLEKEFLRYDEIGIPKYYKFGVLNIKEGQTTEEEWFSNSGLSVGLKKLLNIIAKPIELKGYKGYAAGLDTKTGESGEISYVSSWRDHEIMYHVAPLMPTREHDVQQIHHIVCIVFMEGKNQKFDPNSIRSKFLHVFIIVHLEVVNNQDVWRVEVLYNKDVKPFSPPLPSPPLFLKEEDLCKFLVLKLINAENSSLKSDKFTLPNNKARLSVLKTLIDTGLEACQVARSFGGSHHGRFHGEKKHPSGNGERPKSAGAQQQHISSVRSSFKSNGNNLLVESSRSITPELPPIPSISRSSVLRDLKSFTRRKSGNASTKLAHQNHPNNSTISVVTKQLPQSSRQPVSTQQKSQQQQQQQQQQQKKQTIQHRPSFQRNEVATDEKEGNK</sequence>
<dbReference type="InterPro" id="IPR050989">
    <property type="entry name" value="Rap1_Ran_GAP"/>
</dbReference>
<reference evidence="4 5" key="1">
    <citation type="submission" date="2024-04" db="EMBL/GenBank/DDBJ databases">
        <title>genome sequences of Mucor flavus KT1a and Helicostylum pulchrum KT1b strains isolated from the surface of a dry-aged beef.</title>
        <authorList>
            <person name="Toyotome T."/>
            <person name="Hosono M."/>
            <person name="Torimaru M."/>
            <person name="Fukuda K."/>
            <person name="Mikami N."/>
        </authorList>
    </citation>
    <scope>NUCLEOTIDE SEQUENCE [LARGE SCALE GENOMIC DNA]</scope>
    <source>
        <strain evidence="4 5">KT1a</strain>
    </source>
</reference>
<accession>A0ABP9YW59</accession>
<feature type="compositionally biased region" description="Polar residues" evidence="2">
    <location>
        <begin position="601"/>
        <end position="616"/>
    </location>
</feature>
<feature type="region of interest" description="Disordered" evidence="2">
    <location>
        <begin position="597"/>
        <end position="616"/>
    </location>
</feature>
<evidence type="ECO:0000256" key="1">
    <source>
        <dbReference type="ARBA" id="ARBA00022468"/>
    </source>
</evidence>
<feature type="domain" description="Rap-GAP" evidence="3">
    <location>
        <begin position="296"/>
        <end position="505"/>
    </location>
</feature>
<dbReference type="PROSITE" id="PS50085">
    <property type="entry name" value="RAPGAP"/>
    <property type="match status" value="1"/>
</dbReference>
<proteinExistence type="predicted"/>
<evidence type="ECO:0000313" key="4">
    <source>
        <dbReference type="EMBL" id="GAA5811095.1"/>
    </source>
</evidence>
<feature type="compositionally biased region" description="Basic and acidic residues" evidence="2">
    <location>
        <begin position="666"/>
        <end position="675"/>
    </location>
</feature>
<dbReference type="Gene3D" id="3.40.50.11210">
    <property type="entry name" value="Rap/Ran-GAP"/>
    <property type="match status" value="1"/>
</dbReference>
<dbReference type="InterPro" id="IPR035974">
    <property type="entry name" value="Rap/Ran-GAP_sf"/>
</dbReference>
<feature type="compositionally biased region" description="Polar residues" evidence="2">
    <location>
        <begin position="656"/>
        <end position="665"/>
    </location>
</feature>
<feature type="compositionally biased region" description="Polar residues" evidence="2">
    <location>
        <begin position="622"/>
        <end position="635"/>
    </location>
</feature>
<feature type="region of interest" description="Disordered" evidence="2">
    <location>
        <begin position="622"/>
        <end position="675"/>
    </location>
</feature>
<gene>
    <name evidence="4" type="ORF">MFLAVUS_004524</name>
</gene>
<keyword evidence="1" id="KW-0343">GTPase activation</keyword>
<comment type="caution">
    <text evidence="4">The sequence shown here is derived from an EMBL/GenBank/DDBJ whole genome shotgun (WGS) entry which is preliminary data.</text>
</comment>
<dbReference type="PANTHER" id="PTHR15711:SF22">
    <property type="entry name" value="RAP-GAP DOMAIN-CONTAINING PROTEIN"/>
    <property type="match status" value="1"/>
</dbReference>
<dbReference type="PANTHER" id="PTHR15711">
    <property type="entry name" value="RAP GTPASE-ACTIVATING PROTEIN"/>
    <property type="match status" value="1"/>
</dbReference>
<dbReference type="InterPro" id="IPR000331">
    <property type="entry name" value="Rap/Ran_GAP_dom"/>
</dbReference>
<dbReference type="EMBL" id="BAABUK010000009">
    <property type="protein sequence ID" value="GAA5811095.1"/>
    <property type="molecule type" value="Genomic_DNA"/>
</dbReference>
<dbReference type="SUPFAM" id="SSF111347">
    <property type="entry name" value="Rap/Ran-GAP"/>
    <property type="match status" value="1"/>
</dbReference>
<evidence type="ECO:0000313" key="5">
    <source>
        <dbReference type="Proteomes" id="UP001473302"/>
    </source>
</evidence>
<dbReference type="Proteomes" id="UP001473302">
    <property type="component" value="Unassembled WGS sequence"/>
</dbReference>
<feature type="compositionally biased region" description="Polar residues" evidence="2">
    <location>
        <begin position="545"/>
        <end position="562"/>
    </location>
</feature>